<organism evidence="10 11">
    <name type="scientific">Pontibacillus salicampi</name>
    <dbReference type="NCBI Taxonomy" id="1449801"/>
    <lineage>
        <taxon>Bacteria</taxon>
        <taxon>Bacillati</taxon>
        <taxon>Bacillota</taxon>
        <taxon>Bacilli</taxon>
        <taxon>Bacillales</taxon>
        <taxon>Bacillaceae</taxon>
        <taxon>Pontibacillus</taxon>
    </lineage>
</organism>
<feature type="domain" description="Peptidase M48" evidence="8">
    <location>
        <begin position="183"/>
        <end position="390"/>
    </location>
</feature>
<dbReference type="EC" id="3.4.24.-" evidence="10"/>
<evidence type="ECO:0000313" key="11">
    <source>
        <dbReference type="Proteomes" id="UP001589836"/>
    </source>
</evidence>
<evidence type="ECO:0000256" key="1">
    <source>
        <dbReference type="ARBA" id="ARBA00022670"/>
    </source>
</evidence>
<feature type="transmembrane region" description="Helical" evidence="7">
    <location>
        <begin position="150"/>
        <end position="169"/>
    </location>
</feature>
<keyword evidence="3 6" id="KW-0378">Hydrolase</keyword>
<evidence type="ECO:0000259" key="8">
    <source>
        <dbReference type="Pfam" id="PF01435"/>
    </source>
</evidence>
<keyword evidence="7" id="KW-0472">Membrane</keyword>
<comment type="caution">
    <text evidence="10">The sequence shown here is derived from an EMBL/GenBank/DDBJ whole genome shotgun (WGS) entry which is preliminary data.</text>
</comment>
<evidence type="ECO:0000256" key="2">
    <source>
        <dbReference type="ARBA" id="ARBA00022723"/>
    </source>
</evidence>
<keyword evidence="4 6" id="KW-0862">Zinc</keyword>
<dbReference type="GO" id="GO:0008237">
    <property type="term" value="F:metallopeptidase activity"/>
    <property type="evidence" value="ECO:0007669"/>
    <property type="project" value="UniProtKB-KW"/>
</dbReference>
<keyword evidence="7" id="KW-0812">Transmembrane</keyword>
<feature type="transmembrane region" description="Helical" evidence="7">
    <location>
        <begin position="5"/>
        <end position="23"/>
    </location>
</feature>
<reference evidence="10 11" key="1">
    <citation type="submission" date="2024-09" db="EMBL/GenBank/DDBJ databases">
        <authorList>
            <person name="Sun Q."/>
            <person name="Mori K."/>
        </authorList>
    </citation>
    <scope>NUCLEOTIDE SEQUENCE [LARGE SCALE GENOMIC DNA]</scope>
    <source>
        <strain evidence="10 11">NCAIM B.02529</strain>
    </source>
</reference>
<sequence length="396" mass="46286">MRRSVWLYSFFLLILWSYFAFLYPLETYADSRFGAYWHAYSFTQTTFPWLFLWLLSTSEYPEVWRNWLLGACRREWLRSVLFGAMLAGSYVIIALPLDLAGYGLSTLAGVREQSLLDWLGEWGLQSLFFVLTISTVICIARWCMKRYQRFWWVAVWIISLPVVVFLMYVQPIWIDPLFEDFQPLQDSEIKQDIIDIASEAGISETQIYQVNMSEKVTTFNAYVTGIGPQKRIVLWDTTLQGMEPDEVLFILAHEIAHYVMNHVYLGIAGYLLFSLLLLFVLSRLFPVVVRNTRKRSSIPQSHLTHIPLLLLVTSILLFATQPLSLWVSREMEIAADQYAIEQTDNLEPALKGYRALAKQSHSDVQPASWIKWLRYTHPPIEERLERIREAKEKEDQ</sequence>
<dbReference type="Pfam" id="PF16491">
    <property type="entry name" value="Peptidase_M48_N"/>
    <property type="match status" value="1"/>
</dbReference>
<feature type="transmembrane region" description="Helical" evidence="7">
    <location>
        <begin position="306"/>
        <end position="327"/>
    </location>
</feature>
<keyword evidence="1 6" id="KW-0645">Protease</keyword>
<keyword evidence="2" id="KW-0479">Metal-binding</keyword>
<dbReference type="RefSeq" id="WP_377346433.1">
    <property type="nucleotide sequence ID" value="NZ_JBHLTP010000004.1"/>
</dbReference>
<dbReference type="Gene3D" id="3.30.2010.10">
    <property type="entry name" value="Metalloproteases ('zincins'), catalytic domain"/>
    <property type="match status" value="1"/>
</dbReference>
<dbReference type="EMBL" id="JBHLTP010000004">
    <property type="protein sequence ID" value="MFC0523538.1"/>
    <property type="molecule type" value="Genomic_DNA"/>
</dbReference>
<dbReference type="InterPro" id="IPR001915">
    <property type="entry name" value="Peptidase_M48"/>
</dbReference>
<evidence type="ECO:0000256" key="6">
    <source>
        <dbReference type="RuleBase" id="RU003983"/>
    </source>
</evidence>
<feature type="domain" description="CAAX prenyl protease 1 N-terminal" evidence="9">
    <location>
        <begin position="40"/>
        <end position="179"/>
    </location>
</feature>
<comment type="similarity">
    <text evidence="6">Belongs to the peptidase M48 family.</text>
</comment>
<evidence type="ECO:0000256" key="7">
    <source>
        <dbReference type="SAM" id="Phobius"/>
    </source>
</evidence>
<keyword evidence="11" id="KW-1185">Reference proteome</keyword>
<dbReference type="InterPro" id="IPR032456">
    <property type="entry name" value="Peptidase_M48_N"/>
</dbReference>
<keyword evidence="5 6" id="KW-0482">Metalloprotease</keyword>
<feature type="transmembrane region" description="Helical" evidence="7">
    <location>
        <begin position="263"/>
        <end position="285"/>
    </location>
</feature>
<evidence type="ECO:0000256" key="3">
    <source>
        <dbReference type="ARBA" id="ARBA00022801"/>
    </source>
</evidence>
<comment type="cofactor">
    <cofactor evidence="6">
        <name>Zn(2+)</name>
        <dbReference type="ChEBI" id="CHEBI:29105"/>
    </cofactor>
    <text evidence="6">Binds 1 zinc ion per subunit.</text>
</comment>
<evidence type="ECO:0000313" key="10">
    <source>
        <dbReference type="EMBL" id="MFC0523538.1"/>
    </source>
</evidence>
<name>A0ABV6LMC2_9BACI</name>
<gene>
    <name evidence="10" type="ORF">ACFFGV_08060</name>
</gene>
<proteinExistence type="inferred from homology"/>
<dbReference type="PANTHER" id="PTHR10120">
    <property type="entry name" value="CAAX PRENYL PROTEASE 1"/>
    <property type="match status" value="1"/>
</dbReference>
<protein>
    <submittedName>
        <fullName evidence="10">M48 family metalloprotease</fullName>
        <ecNumber evidence="10">3.4.24.-</ecNumber>
    </submittedName>
</protein>
<evidence type="ECO:0000259" key="9">
    <source>
        <dbReference type="Pfam" id="PF16491"/>
    </source>
</evidence>
<dbReference type="Pfam" id="PF01435">
    <property type="entry name" value="Peptidase_M48"/>
    <property type="match status" value="1"/>
</dbReference>
<feature type="transmembrane region" description="Helical" evidence="7">
    <location>
        <begin position="76"/>
        <end position="102"/>
    </location>
</feature>
<feature type="transmembrane region" description="Helical" evidence="7">
    <location>
        <begin position="35"/>
        <end position="55"/>
    </location>
</feature>
<feature type="transmembrane region" description="Helical" evidence="7">
    <location>
        <begin position="122"/>
        <end position="143"/>
    </location>
</feature>
<keyword evidence="7" id="KW-1133">Transmembrane helix</keyword>
<dbReference type="Proteomes" id="UP001589836">
    <property type="component" value="Unassembled WGS sequence"/>
</dbReference>
<evidence type="ECO:0000256" key="5">
    <source>
        <dbReference type="ARBA" id="ARBA00023049"/>
    </source>
</evidence>
<evidence type="ECO:0000256" key="4">
    <source>
        <dbReference type="ARBA" id="ARBA00022833"/>
    </source>
</evidence>
<accession>A0ABV6LMC2</accession>